<keyword evidence="14" id="KW-1185">Reference proteome</keyword>
<accession>A0A315VWE6</accession>
<feature type="transmembrane region" description="Helical" evidence="10 11">
    <location>
        <begin position="373"/>
        <end position="397"/>
    </location>
</feature>
<evidence type="ECO:0000256" key="4">
    <source>
        <dbReference type="ARBA" id="ARBA00022692"/>
    </source>
</evidence>
<comment type="pathway">
    <text evidence="10">Lipid metabolism; fatty acid biosynthesis.</text>
</comment>
<evidence type="ECO:0000313" key="13">
    <source>
        <dbReference type="EMBL" id="PWA27640.1"/>
    </source>
</evidence>
<dbReference type="EC" id="2.3.1.199" evidence="10"/>
<feature type="transmembrane region" description="Helical" evidence="10 11">
    <location>
        <begin position="324"/>
        <end position="342"/>
    </location>
</feature>
<dbReference type="PANTHER" id="PTHR11157">
    <property type="entry name" value="FATTY ACID ACYL TRANSFERASE-RELATED"/>
    <property type="match status" value="1"/>
</dbReference>
<evidence type="ECO:0000256" key="9">
    <source>
        <dbReference type="ARBA" id="ARBA00023160"/>
    </source>
</evidence>
<dbReference type="GO" id="GO:0019367">
    <property type="term" value="P:fatty acid elongation, saturated fatty acid"/>
    <property type="evidence" value="ECO:0007669"/>
    <property type="project" value="UniProtKB-UniRule"/>
</dbReference>
<dbReference type="InterPro" id="IPR030457">
    <property type="entry name" value="ELO_CS"/>
</dbReference>
<keyword evidence="9 10" id="KW-0275">Fatty acid biosynthesis</keyword>
<evidence type="ECO:0000256" key="5">
    <source>
        <dbReference type="ARBA" id="ARBA00022832"/>
    </source>
</evidence>
<feature type="region of interest" description="Disordered" evidence="12">
    <location>
        <begin position="176"/>
        <end position="197"/>
    </location>
</feature>
<keyword evidence="4 10" id="KW-0812">Transmembrane</keyword>
<feature type="compositionally biased region" description="Polar residues" evidence="12">
    <location>
        <begin position="477"/>
        <end position="487"/>
    </location>
</feature>
<feature type="transmembrane region" description="Helical" evidence="10 11">
    <location>
        <begin position="409"/>
        <end position="427"/>
    </location>
</feature>
<dbReference type="GO" id="GO:0006636">
    <property type="term" value="P:unsaturated fatty acid biosynthetic process"/>
    <property type="evidence" value="ECO:0007669"/>
    <property type="project" value="UniProtKB-UniRule"/>
</dbReference>
<evidence type="ECO:0000256" key="2">
    <source>
        <dbReference type="ARBA" id="ARBA00022516"/>
    </source>
</evidence>
<comment type="subcellular location">
    <subcellularLocation>
        <location evidence="10">Endoplasmic reticulum membrane</location>
        <topology evidence="10">Multi-pass membrane protein</topology>
    </subcellularLocation>
    <subcellularLocation>
        <location evidence="1">Membrane</location>
        <topology evidence="1">Multi-pass membrane protein</topology>
    </subcellularLocation>
</comment>
<evidence type="ECO:0000256" key="11">
    <source>
        <dbReference type="RuleBase" id="RU361115"/>
    </source>
</evidence>
<dbReference type="EMBL" id="NHOQ01001000">
    <property type="protein sequence ID" value="PWA27640.1"/>
    <property type="molecule type" value="Genomic_DNA"/>
</dbReference>
<name>A0A315VWE6_GAMAF</name>
<reference evidence="13 14" key="1">
    <citation type="journal article" date="2018" name="G3 (Bethesda)">
        <title>A High-Quality Reference Genome for the Invasive Mosquitofish Gambusia affinis Using a Chicago Library.</title>
        <authorList>
            <person name="Hoffberg S.L."/>
            <person name="Troendle N.J."/>
            <person name="Glenn T.C."/>
            <person name="Mahmud O."/>
            <person name="Louha S."/>
            <person name="Chalopin D."/>
            <person name="Bennetzen J.L."/>
            <person name="Mauricio R."/>
        </authorList>
    </citation>
    <scope>NUCLEOTIDE SEQUENCE [LARGE SCALE GENOMIC DNA]</scope>
    <source>
        <strain evidence="13">NE01/NJP1002.9</strain>
        <tissue evidence="13">Muscle</tissue>
    </source>
</reference>
<proteinExistence type="inferred from homology"/>
<dbReference type="InterPro" id="IPR033678">
    <property type="entry name" value="ELOVL4"/>
</dbReference>
<comment type="subunit">
    <text evidence="10">Oligomer.</text>
</comment>
<comment type="caution">
    <text evidence="10">Lacks conserved residue(s) required for the propagation of feature annotation.</text>
</comment>
<feature type="transmembrane region" description="Helical" evidence="10 11">
    <location>
        <begin position="439"/>
        <end position="459"/>
    </location>
</feature>
<dbReference type="HAMAP" id="MF_03204">
    <property type="entry name" value="VLCF_elongase_4"/>
    <property type="match status" value="1"/>
</dbReference>
<dbReference type="GO" id="GO:0034625">
    <property type="term" value="P:fatty acid elongation, monounsaturated fatty acid"/>
    <property type="evidence" value="ECO:0007669"/>
    <property type="project" value="TreeGrafter"/>
</dbReference>
<dbReference type="GO" id="GO:0009922">
    <property type="term" value="F:fatty acid elongase activity"/>
    <property type="evidence" value="ECO:0007669"/>
    <property type="project" value="UniProtKB-UniRule"/>
</dbReference>
<dbReference type="STRING" id="33528.ENSGAFP00000008045"/>
<dbReference type="PROSITE" id="PS01188">
    <property type="entry name" value="ELO"/>
    <property type="match status" value="1"/>
</dbReference>
<dbReference type="AlphaFoldDB" id="A0A315VWE6"/>
<keyword evidence="2 10" id="KW-0444">Lipid biosynthesis</keyword>
<keyword evidence="10" id="KW-0256">Endoplasmic reticulum</keyword>
<evidence type="ECO:0000256" key="8">
    <source>
        <dbReference type="ARBA" id="ARBA00023136"/>
    </source>
</evidence>
<dbReference type="GO" id="GO:0042761">
    <property type="term" value="P:very long-chain fatty acid biosynthetic process"/>
    <property type="evidence" value="ECO:0007669"/>
    <property type="project" value="UniProtKB-UniRule"/>
</dbReference>
<dbReference type="Proteomes" id="UP000250572">
    <property type="component" value="Unassembled WGS sequence"/>
</dbReference>
<evidence type="ECO:0000256" key="7">
    <source>
        <dbReference type="ARBA" id="ARBA00023098"/>
    </source>
</evidence>
<organism evidence="13 14">
    <name type="scientific">Gambusia affinis</name>
    <name type="common">Western mosquitofish</name>
    <name type="synonym">Heterandria affinis</name>
    <dbReference type="NCBI Taxonomy" id="33528"/>
    <lineage>
        <taxon>Eukaryota</taxon>
        <taxon>Metazoa</taxon>
        <taxon>Chordata</taxon>
        <taxon>Craniata</taxon>
        <taxon>Vertebrata</taxon>
        <taxon>Euteleostomi</taxon>
        <taxon>Actinopterygii</taxon>
        <taxon>Neopterygii</taxon>
        <taxon>Teleostei</taxon>
        <taxon>Neoteleostei</taxon>
        <taxon>Acanthomorphata</taxon>
        <taxon>Ovalentaria</taxon>
        <taxon>Atherinomorphae</taxon>
        <taxon>Cyprinodontiformes</taxon>
        <taxon>Poeciliidae</taxon>
        <taxon>Poeciliinae</taxon>
        <taxon>Gambusia</taxon>
    </lineage>
</organism>
<dbReference type="GO" id="GO:0005789">
    <property type="term" value="C:endoplasmic reticulum membrane"/>
    <property type="evidence" value="ECO:0007669"/>
    <property type="project" value="UniProtKB-SubCell"/>
</dbReference>
<evidence type="ECO:0000256" key="3">
    <source>
        <dbReference type="ARBA" id="ARBA00022679"/>
    </source>
</evidence>
<evidence type="ECO:0000313" key="14">
    <source>
        <dbReference type="Proteomes" id="UP000250572"/>
    </source>
</evidence>
<dbReference type="PANTHER" id="PTHR11157:SF61">
    <property type="entry name" value="ELONGATION OF VERY LONG CHAIN FATTY ACIDS PROTEIN 4"/>
    <property type="match status" value="1"/>
</dbReference>
<feature type="compositionally biased region" description="Basic residues" evidence="12">
    <location>
        <begin position="498"/>
        <end position="507"/>
    </location>
</feature>
<keyword evidence="7 10" id="KW-0443">Lipid metabolism</keyword>
<sequence length="507" mass="57167">MYTLGVRQGYTGDEPVGAAAGAKSPSNSAKLGSEAMEYLVSSCVQMAGRSRWDGFYKASTLTNTHMDSESCGVTSSHRGLGTFVLKIQANKEALVVDGLIRPHMNHSNRGSRGRLDGLHPVEFAKADVVDEDSSIGSDSVSQCVFSKEKCPHILILHNVQCDVRVAARETTKSACAKPPSVSSVSRRLEEDDATERTSLIPSNGRAMEVVTHLVNDTVEFYKWSLTIADKRVENWPMMSSPSPTLAISCLYLIFLWAGPRYMQDRQPFTLRKTLIVYNFSMVVLNFYIAKELLLASRAAGYSYLCQPVNYSNDVNEVRIASALWWYYISKGVEFLDTVFFILRKKFNQVSFLHVYHHCTMFILWWIGIKWVPAFFGATINSSIHVLMYGYYGLAALGPHMQKYLWWKKYLTIIQMIQFHVTIGHAGYSLYTGCPFPCWMQWALIGYAVTFIILFANFYYHAYRRKPSSHKGGKPVANGTSAVTNGHSNMEEVEENGKRQKKGRAKRE</sequence>
<protein>
    <recommendedName>
        <fullName evidence="10">Elongation of very long chain fatty acids protein 4</fullName>
        <ecNumber evidence="10">2.3.1.199</ecNumber>
    </recommendedName>
    <alternativeName>
        <fullName evidence="10">3-keto acyl-CoA synthase ELOVL4</fullName>
    </alternativeName>
    <alternativeName>
        <fullName evidence="10">ELOVL fatty acid elongase 4</fullName>
        <shortName evidence="10">ELOVL FA elongase 4</shortName>
    </alternativeName>
    <alternativeName>
        <fullName evidence="10">Very long chain 3-ketoacyl-CoA synthase 4</fullName>
    </alternativeName>
    <alternativeName>
        <fullName evidence="10">Very long chain 3-oxoacyl-CoA synthase 4</fullName>
    </alternativeName>
</protein>
<evidence type="ECO:0000256" key="1">
    <source>
        <dbReference type="ARBA" id="ARBA00004141"/>
    </source>
</evidence>
<keyword evidence="6 10" id="KW-1133">Transmembrane helix</keyword>
<keyword evidence="5 10" id="KW-0276">Fatty acid metabolism</keyword>
<feature type="transmembrane region" description="Helical" evidence="10 11">
    <location>
        <begin position="235"/>
        <end position="257"/>
    </location>
</feature>
<comment type="catalytic activity">
    <reaction evidence="10 11">
        <text>a very-long-chain acyl-CoA + malonyl-CoA + H(+) = a very-long-chain 3-oxoacyl-CoA + CO2 + CoA</text>
        <dbReference type="Rhea" id="RHEA:32727"/>
        <dbReference type="ChEBI" id="CHEBI:15378"/>
        <dbReference type="ChEBI" id="CHEBI:16526"/>
        <dbReference type="ChEBI" id="CHEBI:57287"/>
        <dbReference type="ChEBI" id="CHEBI:57384"/>
        <dbReference type="ChEBI" id="CHEBI:90725"/>
        <dbReference type="ChEBI" id="CHEBI:90736"/>
        <dbReference type="EC" id="2.3.1.199"/>
    </reaction>
</comment>
<feature type="transmembrane region" description="Helical" evidence="10 11">
    <location>
        <begin position="349"/>
        <end position="367"/>
    </location>
</feature>
<dbReference type="Pfam" id="PF01151">
    <property type="entry name" value="ELO"/>
    <property type="match status" value="1"/>
</dbReference>
<evidence type="ECO:0000256" key="12">
    <source>
        <dbReference type="SAM" id="MobiDB-lite"/>
    </source>
</evidence>
<gene>
    <name evidence="10" type="primary">ELOVL4</name>
    <name evidence="13" type="ORF">CCH79_00000084</name>
</gene>
<dbReference type="GO" id="GO:0035338">
    <property type="term" value="P:long-chain fatty-acyl-CoA biosynthetic process"/>
    <property type="evidence" value="ECO:0007669"/>
    <property type="project" value="UniProtKB-UniRule"/>
</dbReference>
<dbReference type="GO" id="GO:0030148">
    <property type="term" value="P:sphingolipid biosynthetic process"/>
    <property type="evidence" value="ECO:0007669"/>
    <property type="project" value="TreeGrafter"/>
</dbReference>
<feature type="region of interest" description="Disordered" evidence="12">
    <location>
        <begin position="466"/>
        <end position="507"/>
    </location>
</feature>
<keyword evidence="3 10" id="KW-0808">Transferase</keyword>
<dbReference type="GO" id="GO:0034626">
    <property type="term" value="P:fatty acid elongation, polyunsaturated fatty acid"/>
    <property type="evidence" value="ECO:0007669"/>
    <property type="project" value="UniProtKB-UniRule"/>
</dbReference>
<evidence type="ECO:0000256" key="10">
    <source>
        <dbReference type="HAMAP-Rule" id="MF_03204"/>
    </source>
</evidence>
<comment type="similarity">
    <text evidence="10">Belongs to the ELO family. ELOVL4 subfamily.</text>
</comment>
<evidence type="ECO:0000256" key="6">
    <source>
        <dbReference type="ARBA" id="ARBA00022989"/>
    </source>
</evidence>
<keyword evidence="8 10" id="KW-0472">Membrane</keyword>
<comment type="caution">
    <text evidence="13">The sequence shown here is derived from an EMBL/GenBank/DDBJ whole genome shotgun (WGS) entry which is preliminary data.</text>
</comment>
<feature type="transmembrane region" description="Helical" evidence="10 11">
    <location>
        <begin position="269"/>
        <end position="288"/>
    </location>
</feature>
<dbReference type="InterPro" id="IPR002076">
    <property type="entry name" value="ELO_fam"/>
</dbReference>
<comment type="function">
    <text evidence="10">Catalyzes the first and rate-limiting reaction of the four reactions that constitute the long-chain fatty acids elongation cycle. This endoplasmic reticulum-bound enzymatic process allows the addition of 2 carbons to the chain of long- and very long-chain fatty acids (VLCFAs) per cycle. Condensing enzyme that specifically elongates C24:0 and C26:0 acyl-CoAs. May participate to the production of saturated and monounsaturated VLCFAs of different chain lengths that are involved in multiple biological processes as precursors of membrane lipids and lipid mediators.</text>
</comment>
<dbReference type="UniPathway" id="UPA00094"/>